<keyword evidence="5 10" id="KW-0274">FAD</keyword>
<evidence type="ECO:0000256" key="1">
    <source>
        <dbReference type="ARBA" id="ARBA00001974"/>
    </source>
</evidence>
<dbReference type="Gene3D" id="2.40.30.10">
    <property type="entry name" value="Translation factors"/>
    <property type="match status" value="1"/>
</dbReference>
<comment type="caution">
    <text evidence="12">The sequence shown here is derived from an EMBL/GenBank/DDBJ whole genome shotgun (WGS) entry which is preliminary data.</text>
</comment>
<evidence type="ECO:0000256" key="2">
    <source>
        <dbReference type="ARBA" id="ARBA00004572"/>
    </source>
</evidence>
<evidence type="ECO:0000313" key="13">
    <source>
        <dbReference type="Proteomes" id="UP001479436"/>
    </source>
</evidence>
<dbReference type="PRINTS" id="PR00371">
    <property type="entry name" value="FPNCR"/>
</dbReference>
<dbReference type="EC" id="1.6.2.2" evidence="10"/>
<evidence type="ECO:0000256" key="7">
    <source>
        <dbReference type="ARBA" id="ARBA00023027"/>
    </source>
</evidence>
<dbReference type="InterPro" id="IPR017938">
    <property type="entry name" value="Riboflavin_synthase-like_b-brl"/>
</dbReference>
<evidence type="ECO:0000256" key="5">
    <source>
        <dbReference type="ARBA" id="ARBA00022827"/>
    </source>
</evidence>
<gene>
    <name evidence="12" type="ORF">K7432_000098</name>
</gene>
<reference evidence="12 13" key="1">
    <citation type="submission" date="2023-04" db="EMBL/GenBank/DDBJ databases">
        <title>Genome of Basidiobolus ranarum AG-B5.</title>
        <authorList>
            <person name="Stajich J.E."/>
            <person name="Carter-House D."/>
            <person name="Gryganskyi A."/>
        </authorList>
    </citation>
    <scope>NUCLEOTIDE SEQUENCE [LARGE SCALE GENOMIC DNA]</scope>
    <source>
        <strain evidence="12 13">AG-B5</strain>
    </source>
</reference>
<evidence type="ECO:0000256" key="3">
    <source>
        <dbReference type="ARBA" id="ARBA00006105"/>
    </source>
</evidence>
<organism evidence="12 13">
    <name type="scientific">Basidiobolus ranarum</name>
    <dbReference type="NCBI Taxonomy" id="34480"/>
    <lineage>
        <taxon>Eukaryota</taxon>
        <taxon>Fungi</taxon>
        <taxon>Fungi incertae sedis</taxon>
        <taxon>Zoopagomycota</taxon>
        <taxon>Entomophthoromycotina</taxon>
        <taxon>Basidiobolomycetes</taxon>
        <taxon>Basidiobolales</taxon>
        <taxon>Basidiobolaceae</taxon>
        <taxon>Basidiobolus</taxon>
    </lineage>
</organism>
<dbReference type="SUPFAM" id="SSF52343">
    <property type="entry name" value="Ferredoxin reductase-like, C-terminal NADP-linked domain"/>
    <property type="match status" value="1"/>
</dbReference>
<dbReference type="EMBL" id="JASJQH010000002">
    <property type="protein sequence ID" value="KAK9768867.1"/>
    <property type="molecule type" value="Genomic_DNA"/>
</dbReference>
<dbReference type="Pfam" id="PF00175">
    <property type="entry name" value="NAD_binding_1"/>
    <property type="match status" value="1"/>
</dbReference>
<dbReference type="InterPro" id="IPR001433">
    <property type="entry name" value="OxRdtase_FAD/NAD-bd"/>
</dbReference>
<evidence type="ECO:0000256" key="8">
    <source>
        <dbReference type="ARBA" id="ARBA00023128"/>
    </source>
</evidence>
<evidence type="ECO:0000256" key="9">
    <source>
        <dbReference type="ARBA" id="ARBA00047682"/>
    </source>
</evidence>
<protein>
    <recommendedName>
        <fullName evidence="10">NADH-cytochrome b5 reductase</fullName>
        <ecNumber evidence="10">1.6.2.2</ecNumber>
    </recommendedName>
</protein>
<dbReference type="InterPro" id="IPR017927">
    <property type="entry name" value="FAD-bd_FR_type"/>
</dbReference>
<sequence length="336" mass="37313">MRGSILFTAQRLSSASRFAPSLSRPLSTHSSTATIASTRRLNPFLKFTSYAVPLAAMGAAYYQYSTLVENAGSKDSSNLEKALDPSKFIDFKLKEVKDINYNTKRFRFELPEGTVLGMTVASCIMTQAPKSEGSKEMVVRPYTPTSDEDSPGYFDLVIKKYKGGPMSEHIHSLKPGDKLSVKGPFSKYPYEANKLKHVGMIAGGTGITPMLQVLRKIFKNPADKTKITLIFANVTEEDILLREELDKLAQEHKGQLEIHYTLDKPPSNWSHDQGRVDKEKIQKYIPKPGKDVMVFICGPDQMLAGISGSKNPDKSQGKLGGILKELGYSEDNVYKF</sequence>
<dbReference type="Gene3D" id="3.40.50.80">
    <property type="entry name" value="Nucleotide-binding domain of ferredoxin-NADP reductase (FNR) module"/>
    <property type="match status" value="1"/>
</dbReference>
<dbReference type="PANTHER" id="PTHR19370:SF171">
    <property type="entry name" value="NADH-CYTOCHROME B5 REDUCTASE 2"/>
    <property type="match status" value="1"/>
</dbReference>
<dbReference type="SUPFAM" id="SSF63380">
    <property type="entry name" value="Riboflavin synthase domain-like"/>
    <property type="match status" value="1"/>
</dbReference>
<evidence type="ECO:0000259" key="11">
    <source>
        <dbReference type="PROSITE" id="PS51384"/>
    </source>
</evidence>
<comment type="similarity">
    <text evidence="3 10">Belongs to the flavoprotein pyridine nucleotide cytochrome reductase family.</text>
</comment>
<dbReference type="InterPro" id="IPR008333">
    <property type="entry name" value="Cbr1-like_FAD-bd_dom"/>
</dbReference>
<keyword evidence="13" id="KW-1185">Reference proteome</keyword>
<comment type="catalytic activity">
    <reaction evidence="9 10">
        <text>2 Fe(III)-[cytochrome b5] + NADH = 2 Fe(II)-[cytochrome b5] + NAD(+) + H(+)</text>
        <dbReference type="Rhea" id="RHEA:46680"/>
        <dbReference type="Rhea" id="RHEA-COMP:10438"/>
        <dbReference type="Rhea" id="RHEA-COMP:10439"/>
        <dbReference type="ChEBI" id="CHEBI:15378"/>
        <dbReference type="ChEBI" id="CHEBI:29033"/>
        <dbReference type="ChEBI" id="CHEBI:29034"/>
        <dbReference type="ChEBI" id="CHEBI:57540"/>
        <dbReference type="ChEBI" id="CHEBI:57945"/>
        <dbReference type="EC" id="1.6.2.2"/>
    </reaction>
</comment>
<comment type="cofactor">
    <cofactor evidence="1 10">
        <name>FAD</name>
        <dbReference type="ChEBI" id="CHEBI:57692"/>
    </cofactor>
</comment>
<evidence type="ECO:0000256" key="6">
    <source>
        <dbReference type="ARBA" id="ARBA00023002"/>
    </source>
</evidence>
<dbReference type="PROSITE" id="PS51384">
    <property type="entry name" value="FAD_FR"/>
    <property type="match status" value="1"/>
</dbReference>
<dbReference type="PRINTS" id="PR00406">
    <property type="entry name" value="CYTB5RDTASE"/>
</dbReference>
<proteinExistence type="inferred from homology"/>
<dbReference type="InterPro" id="IPR039261">
    <property type="entry name" value="FNR_nucleotide-bd"/>
</dbReference>
<name>A0ABR2X502_9FUNG</name>
<dbReference type="CDD" id="cd06183">
    <property type="entry name" value="cyt_b5_reduct_like"/>
    <property type="match status" value="1"/>
</dbReference>
<comment type="subcellular location">
    <subcellularLocation>
        <location evidence="2">Mitochondrion outer membrane</location>
        <topology evidence="2">Single-pass membrane protein</topology>
    </subcellularLocation>
</comment>
<dbReference type="Proteomes" id="UP001479436">
    <property type="component" value="Unassembled WGS sequence"/>
</dbReference>
<keyword evidence="7 10" id="KW-0520">NAD</keyword>
<keyword evidence="4 10" id="KW-0285">Flavoprotein</keyword>
<accession>A0ABR2X502</accession>
<feature type="domain" description="FAD-binding FR-type" evidence="11">
    <location>
        <begin position="86"/>
        <end position="191"/>
    </location>
</feature>
<dbReference type="InterPro" id="IPR001709">
    <property type="entry name" value="Flavoprot_Pyr_Nucl_cyt_Rdtase"/>
</dbReference>
<keyword evidence="6 10" id="KW-0560">Oxidoreductase</keyword>
<keyword evidence="8" id="KW-0496">Mitochondrion</keyword>
<evidence type="ECO:0000256" key="4">
    <source>
        <dbReference type="ARBA" id="ARBA00022630"/>
    </source>
</evidence>
<dbReference type="InterPro" id="IPR001834">
    <property type="entry name" value="CBR-like"/>
</dbReference>
<dbReference type="PANTHER" id="PTHR19370">
    <property type="entry name" value="NADH-CYTOCHROME B5 REDUCTASE"/>
    <property type="match status" value="1"/>
</dbReference>
<dbReference type="Pfam" id="PF00970">
    <property type="entry name" value="FAD_binding_6"/>
    <property type="match status" value="1"/>
</dbReference>
<evidence type="ECO:0000313" key="12">
    <source>
        <dbReference type="EMBL" id="KAK9768867.1"/>
    </source>
</evidence>
<evidence type="ECO:0000256" key="10">
    <source>
        <dbReference type="RuleBase" id="RU361226"/>
    </source>
</evidence>